<organism evidence="2">
    <name type="scientific">Amphimedon queenslandica</name>
    <name type="common">Sponge</name>
    <dbReference type="NCBI Taxonomy" id="400682"/>
    <lineage>
        <taxon>Eukaryota</taxon>
        <taxon>Metazoa</taxon>
        <taxon>Porifera</taxon>
        <taxon>Demospongiae</taxon>
        <taxon>Heteroscleromorpha</taxon>
        <taxon>Haplosclerida</taxon>
        <taxon>Niphatidae</taxon>
        <taxon>Amphimedon</taxon>
    </lineage>
</organism>
<dbReference type="AlphaFoldDB" id="A0A1X7VG42"/>
<sequence>MAAPIEDVVIEVHPSDGKRSKGNTEEEGGVKAESGEEDGKEGRKPRRKRRPLLNSK</sequence>
<feature type="compositionally biased region" description="Basic residues" evidence="1">
    <location>
        <begin position="43"/>
        <end position="56"/>
    </location>
</feature>
<proteinExistence type="predicted"/>
<evidence type="ECO:0000256" key="1">
    <source>
        <dbReference type="SAM" id="MobiDB-lite"/>
    </source>
</evidence>
<feature type="region of interest" description="Disordered" evidence="1">
    <location>
        <begin position="1"/>
        <end position="56"/>
    </location>
</feature>
<dbReference type="InParanoid" id="A0A1X7VG42"/>
<accession>A0A1X7VG42</accession>
<dbReference type="EnsemblMetazoa" id="Aqu2.1.38948_001">
    <property type="protein sequence ID" value="Aqu2.1.38948_001"/>
    <property type="gene ID" value="Aqu2.1.38948"/>
</dbReference>
<feature type="compositionally biased region" description="Basic and acidic residues" evidence="1">
    <location>
        <begin position="13"/>
        <end position="34"/>
    </location>
</feature>
<evidence type="ECO:0000313" key="2">
    <source>
        <dbReference type="EnsemblMetazoa" id="Aqu2.1.38948_001"/>
    </source>
</evidence>
<protein>
    <submittedName>
        <fullName evidence="2">Uncharacterized protein</fullName>
    </submittedName>
</protein>
<reference evidence="2" key="1">
    <citation type="submission" date="2017-05" db="UniProtKB">
        <authorList>
            <consortium name="EnsemblMetazoa"/>
        </authorList>
    </citation>
    <scope>IDENTIFICATION</scope>
</reference>
<name>A0A1X7VG42_AMPQE</name>